<feature type="region of interest" description="Disordered" evidence="1">
    <location>
        <begin position="713"/>
        <end position="772"/>
    </location>
</feature>
<proteinExistence type="predicted"/>
<feature type="compositionally biased region" description="Basic residues" evidence="1">
    <location>
        <begin position="460"/>
        <end position="469"/>
    </location>
</feature>
<accession>A0A3S7X7P6</accession>
<gene>
    <name evidence="2" type="ORF">LdCL_340020300</name>
</gene>
<reference evidence="2 3" key="1">
    <citation type="journal article" date="2018" name="Sci. Rep.">
        <title>A complete Leishmania donovani reference genome identifies novel genetic variations associated with virulence.</title>
        <authorList>
            <person name="Lypaczewski P."/>
            <person name="Hoshizaki J."/>
            <person name="Zhang W.-W."/>
            <person name="McCall L.-I."/>
            <person name="Torcivia-Rodriguez J."/>
            <person name="Simonyan V."/>
            <person name="Kaur A."/>
            <person name="Dewar K."/>
            <person name="Matlashewski G."/>
        </authorList>
    </citation>
    <scope>NUCLEOTIDE SEQUENCE [LARGE SCALE GENOMIC DNA]</scope>
    <source>
        <strain evidence="2 3">LdCL</strain>
    </source>
</reference>
<dbReference type="VEuPathDB" id="TriTrypDB:LdBPK_341430.1"/>
<feature type="region of interest" description="Disordered" evidence="1">
    <location>
        <begin position="567"/>
        <end position="630"/>
    </location>
</feature>
<feature type="compositionally biased region" description="Low complexity" evidence="1">
    <location>
        <begin position="573"/>
        <end position="584"/>
    </location>
</feature>
<protein>
    <submittedName>
        <fullName evidence="2">Uncharacterized protein</fullName>
    </submittedName>
</protein>
<dbReference type="OrthoDB" id="266575at2759"/>
<feature type="region of interest" description="Disordered" evidence="1">
    <location>
        <begin position="434"/>
        <end position="492"/>
    </location>
</feature>
<dbReference type="AlphaFoldDB" id="A0A3S7X7P6"/>
<feature type="compositionally biased region" description="Polar residues" evidence="1">
    <location>
        <begin position="357"/>
        <end position="369"/>
    </location>
</feature>
<feature type="compositionally biased region" description="Low complexity" evidence="1">
    <location>
        <begin position="470"/>
        <end position="484"/>
    </location>
</feature>
<dbReference type="EMBL" id="CP029533">
    <property type="protein sequence ID" value="AYU82481.1"/>
    <property type="molecule type" value="Genomic_DNA"/>
</dbReference>
<evidence type="ECO:0000256" key="1">
    <source>
        <dbReference type="SAM" id="MobiDB-lite"/>
    </source>
</evidence>
<dbReference type="VEuPathDB" id="TriTrypDB:LDHU3_34.2200"/>
<feature type="region of interest" description="Disordered" evidence="1">
    <location>
        <begin position="343"/>
        <end position="379"/>
    </location>
</feature>
<feature type="compositionally biased region" description="Low complexity" evidence="1">
    <location>
        <begin position="76"/>
        <end position="91"/>
    </location>
</feature>
<dbReference type="VEuPathDB" id="TriTrypDB:LdCL_340020300"/>
<evidence type="ECO:0000313" key="2">
    <source>
        <dbReference type="EMBL" id="AYU82481.1"/>
    </source>
</evidence>
<feature type="compositionally biased region" description="Low complexity" evidence="1">
    <location>
        <begin position="168"/>
        <end position="193"/>
    </location>
</feature>
<organism evidence="2 3">
    <name type="scientific">Leishmania donovani</name>
    <dbReference type="NCBI Taxonomy" id="5661"/>
    <lineage>
        <taxon>Eukaryota</taxon>
        <taxon>Discoba</taxon>
        <taxon>Euglenozoa</taxon>
        <taxon>Kinetoplastea</taxon>
        <taxon>Metakinetoplastina</taxon>
        <taxon>Trypanosomatida</taxon>
        <taxon>Trypanosomatidae</taxon>
        <taxon>Leishmaniinae</taxon>
        <taxon>Leishmania</taxon>
    </lineage>
</organism>
<evidence type="ECO:0000313" key="3">
    <source>
        <dbReference type="Proteomes" id="UP000274082"/>
    </source>
</evidence>
<feature type="region of interest" description="Disordered" evidence="1">
    <location>
        <begin position="139"/>
        <end position="244"/>
    </location>
</feature>
<dbReference type="Proteomes" id="UP000274082">
    <property type="component" value="Chromosome 34"/>
</dbReference>
<keyword evidence="3" id="KW-1185">Reference proteome</keyword>
<feature type="region of interest" description="Disordered" evidence="1">
    <location>
        <begin position="71"/>
        <end position="103"/>
    </location>
</feature>
<sequence>MRSLICRRAAVDFGVGVGASPIAQSRGIYSFHRLTRAHALGWASSSFFRGFPIEQGGRRGYGTTASLLKQHQPTNAGASAASSRTSGQASRKQPRQKAAADYGAAEAVVEPELDTVTAAASLPLAASSSEAVVETEIRTASSVPRHVSRQVAAGRPKAVKRGRRKQEAAATSATRCASTPSANSASSPSTVSSRKGPNDAATTIPPLEPPASPLVAGEDGIIVATSSSRGKKPGRRGSAGSLLSSDAAGSAAAGLEPTVTVAANAAHTAALTPSSLLGSPQPVYYTHNMMDTTPRTEEQRVAERCSITKLIMVSGSVSFLSTTLPRSEGPLKMYVKDLNRAQAPTHASVRAPGQDAAHSQRNAATSTGQESGGSDHIAAGTHTLPAISEKQFLELWQRLCAEQLATNTVCIHVREMEQLVPPLHLQLPAVTDADKSESVDAPAVPSGETTASTQREGKTRGRRGRRRGSARAANPFTAPASTSAPPTPPLPALSPVERILALQAWKKEAVRRAEETQARYLVPAHYHAITRVRFHDPHQTDLTVAMGSGWCKSIASVLRAIVRSMPQDRRGADSGSSDSDSSASWLTAEGEEDDGDNTVPPFEMPDPSVYSSEVATQAADDAPAPEQPGFLTSPYTVKPLLTVCASCVPRREAWIGTCAPGPSATSACGAESEWSPYSVRAVPTVPRYSTRITIMLEHDDMDPSDLVSLAEISTTRKSSSSSGAEMHQSRDRQHDASVSGRGVSATGLRSAVPNGKSLSSDEKGHPAPKKPLHLYCLVQDAGEY</sequence>
<name>A0A3S7X7P6_LEIDO</name>